<dbReference type="Pfam" id="PF00149">
    <property type="entry name" value="Metallophos"/>
    <property type="match status" value="1"/>
</dbReference>
<evidence type="ECO:0000313" key="3">
    <source>
        <dbReference type="Proteomes" id="UP001487296"/>
    </source>
</evidence>
<dbReference type="Gene3D" id="3.60.21.10">
    <property type="match status" value="1"/>
</dbReference>
<dbReference type="InterPro" id="IPR029052">
    <property type="entry name" value="Metallo-depent_PP-like"/>
</dbReference>
<dbReference type="SUPFAM" id="SSF56300">
    <property type="entry name" value="Metallo-dependent phosphatases"/>
    <property type="match status" value="1"/>
</dbReference>
<dbReference type="EMBL" id="JBBNFP010000120">
    <property type="protein sequence ID" value="MEQ2487898.1"/>
    <property type="molecule type" value="Genomic_DNA"/>
</dbReference>
<dbReference type="InterPro" id="IPR004843">
    <property type="entry name" value="Calcineurin-like_PHP"/>
</dbReference>
<gene>
    <name evidence="2" type="ORF">AAAT34_12730</name>
</gene>
<protein>
    <submittedName>
        <fullName evidence="2">Metallophosphoesterase</fullName>
    </submittedName>
</protein>
<accession>A0ABV1FTY4</accession>
<comment type="caution">
    <text evidence="2">The sequence shown here is derived from an EMBL/GenBank/DDBJ whole genome shotgun (WGS) entry which is preliminary data.</text>
</comment>
<name>A0ABV1FTY4_9BACT</name>
<organism evidence="2 3">
    <name type="scientific">Hallella faecis</name>
    <dbReference type="NCBI Taxonomy" id="2841596"/>
    <lineage>
        <taxon>Bacteria</taxon>
        <taxon>Pseudomonadati</taxon>
        <taxon>Bacteroidota</taxon>
        <taxon>Bacteroidia</taxon>
        <taxon>Bacteroidales</taxon>
        <taxon>Prevotellaceae</taxon>
        <taxon>Hallella</taxon>
    </lineage>
</organism>
<dbReference type="Proteomes" id="UP001487296">
    <property type="component" value="Unassembled WGS sequence"/>
</dbReference>
<evidence type="ECO:0000313" key="2">
    <source>
        <dbReference type="EMBL" id="MEQ2487898.1"/>
    </source>
</evidence>
<feature type="domain" description="Calcineurin-like phosphoesterase" evidence="1">
    <location>
        <begin position="17"/>
        <end position="133"/>
    </location>
</feature>
<proteinExistence type="predicted"/>
<reference evidence="2 3" key="1">
    <citation type="submission" date="2024-04" db="EMBL/GenBank/DDBJ databases">
        <title>Human intestinal bacterial collection.</title>
        <authorList>
            <person name="Pauvert C."/>
            <person name="Hitch T.C.A."/>
            <person name="Clavel T."/>
        </authorList>
    </citation>
    <scope>NUCLEOTIDE SEQUENCE [LARGE SCALE GENOMIC DNA]</scope>
    <source>
        <strain evidence="2 3">CLA-AA-H145</strain>
    </source>
</reference>
<sequence>MKMIEQIELKSGLSPNKIWFTSDTHFFHDKVVEYCQRPFASVEEMNEELIARWNSVVHRDGIVFHLGDFCFGKPDNWNYILDRLKGRIFLVLGNHDTRHINEEIASRFECVAIQMRLHVNGQKIYLHHFPFLSYGGDNHGTWQLFGHIHSNQQESNIIDKHRLSMLLPSQYDVGVDNNNYTPVSYRQVEEIIKKRKP</sequence>
<keyword evidence="3" id="KW-1185">Reference proteome</keyword>
<evidence type="ECO:0000259" key="1">
    <source>
        <dbReference type="Pfam" id="PF00149"/>
    </source>
</evidence>